<dbReference type="EMBL" id="CAUOFW020009379">
    <property type="protein sequence ID" value="CAK9185550.1"/>
    <property type="molecule type" value="Genomic_DNA"/>
</dbReference>
<dbReference type="AlphaFoldDB" id="A0ABC8UWX0"/>
<name>A0ABC8UWX0_9AQUA</name>
<proteinExistence type="predicted"/>
<protein>
    <submittedName>
        <fullName evidence="1">Uncharacterized protein</fullName>
    </submittedName>
</protein>
<sequence>MLKYRKTTCSSTVTKQTPQLKSSDINYPKLIRNYLIIQDPERKDPQSFAAVNSVFSPPANQLPSLPAFQPEKLASTNDPLAFHYRKAGTDMEIDHKQDSAILQHPDSKVSGIFASNAGQQYFCNTVLQMDFQMKQYVNNYIPDSLD</sequence>
<evidence type="ECO:0000313" key="1">
    <source>
        <dbReference type="EMBL" id="CAK9185550.1"/>
    </source>
</evidence>
<keyword evidence="2" id="KW-1185">Reference proteome</keyword>
<gene>
    <name evidence="1" type="ORF">ILEXP_LOCUS55964</name>
</gene>
<dbReference type="Proteomes" id="UP001642360">
    <property type="component" value="Unassembled WGS sequence"/>
</dbReference>
<accession>A0ABC8UWX0</accession>
<comment type="caution">
    <text evidence="1">The sequence shown here is derived from an EMBL/GenBank/DDBJ whole genome shotgun (WGS) entry which is preliminary data.</text>
</comment>
<evidence type="ECO:0000313" key="2">
    <source>
        <dbReference type="Proteomes" id="UP001642360"/>
    </source>
</evidence>
<organism evidence="1 2">
    <name type="scientific">Ilex paraguariensis</name>
    <name type="common">yerba mate</name>
    <dbReference type="NCBI Taxonomy" id="185542"/>
    <lineage>
        <taxon>Eukaryota</taxon>
        <taxon>Viridiplantae</taxon>
        <taxon>Streptophyta</taxon>
        <taxon>Embryophyta</taxon>
        <taxon>Tracheophyta</taxon>
        <taxon>Spermatophyta</taxon>
        <taxon>Magnoliopsida</taxon>
        <taxon>eudicotyledons</taxon>
        <taxon>Gunneridae</taxon>
        <taxon>Pentapetalae</taxon>
        <taxon>asterids</taxon>
        <taxon>campanulids</taxon>
        <taxon>Aquifoliales</taxon>
        <taxon>Aquifoliaceae</taxon>
        <taxon>Ilex</taxon>
    </lineage>
</organism>
<reference evidence="1 2" key="1">
    <citation type="submission" date="2024-02" db="EMBL/GenBank/DDBJ databases">
        <authorList>
            <person name="Vignale AGUSTIN F."/>
            <person name="Sosa J E."/>
            <person name="Modenutti C."/>
        </authorList>
    </citation>
    <scope>NUCLEOTIDE SEQUENCE [LARGE SCALE GENOMIC DNA]</scope>
</reference>